<sequence length="89" mass="10269">MESELEGLEAVFSPALDEVFMRDFGLDFMAVLILYEDNGLIADSVEKNFLNESFNTDGQFSDKSLPNFETFEKLKFYFDVENMEGLIFL</sequence>
<proteinExistence type="predicted"/>
<gene>
    <name evidence="1" type="ORF">BpHYR1_032925</name>
</gene>
<comment type="caution">
    <text evidence="1">The sequence shown here is derived from an EMBL/GenBank/DDBJ whole genome shotgun (WGS) entry which is preliminary data.</text>
</comment>
<keyword evidence="2" id="KW-1185">Reference proteome</keyword>
<name>A0A3M7SWE4_BRAPC</name>
<evidence type="ECO:0000313" key="1">
    <source>
        <dbReference type="EMBL" id="RNA39997.1"/>
    </source>
</evidence>
<protein>
    <submittedName>
        <fullName evidence="1">Uncharacterized protein</fullName>
    </submittedName>
</protein>
<organism evidence="1 2">
    <name type="scientific">Brachionus plicatilis</name>
    <name type="common">Marine rotifer</name>
    <name type="synonym">Brachionus muelleri</name>
    <dbReference type="NCBI Taxonomy" id="10195"/>
    <lineage>
        <taxon>Eukaryota</taxon>
        <taxon>Metazoa</taxon>
        <taxon>Spiralia</taxon>
        <taxon>Gnathifera</taxon>
        <taxon>Rotifera</taxon>
        <taxon>Eurotatoria</taxon>
        <taxon>Monogononta</taxon>
        <taxon>Pseudotrocha</taxon>
        <taxon>Ploima</taxon>
        <taxon>Brachionidae</taxon>
        <taxon>Brachionus</taxon>
    </lineage>
</organism>
<reference evidence="1 2" key="1">
    <citation type="journal article" date="2018" name="Sci. Rep.">
        <title>Genomic signatures of local adaptation to the degree of environmental predictability in rotifers.</title>
        <authorList>
            <person name="Franch-Gras L."/>
            <person name="Hahn C."/>
            <person name="Garcia-Roger E.M."/>
            <person name="Carmona M.J."/>
            <person name="Serra M."/>
            <person name="Gomez A."/>
        </authorList>
    </citation>
    <scope>NUCLEOTIDE SEQUENCE [LARGE SCALE GENOMIC DNA]</scope>
    <source>
        <strain evidence="1">HYR1</strain>
    </source>
</reference>
<dbReference type="AlphaFoldDB" id="A0A3M7SWE4"/>
<dbReference type="EMBL" id="REGN01000688">
    <property type="protein sequence ID" value="RNA39997.1"/>
    <property type="molecule type" value="Genomic_DNA"/>
</dbReference>
<evidence type="ECO:0000313" key="2">
    <source>
        <dbReference type="Proteomes" id="UP000276133"/>
    </source>
</evidence>
<dbReference type="Proteomes" id="UP000276133">
    <property type="component" value="Unassembled WGS sequence"/>
</dbReference>
<accession>A0A3M7SWE4</accession>